<dbReference type="Gene3D" id="3.40.640.10">
    <property type="entry name" value="Type I PLP-dependent aspartate aminotransferase-like (Major domain)"/>
    <property type="match status" value="1"/>
</dbReference>
<keyword evidence="5" id="KW-1185">Reference proteome</keyword>
<dbReference type="EMBL" id="LFZO01001904">
    <property type="protein sequence ID" value="KXS93312.1"/>
    <property type="molecule type" value="Genomic_DNA"/>
</dbReference>
<dbReference type="GO" id="GO:0030170">
    <property type="term" value="F:pyridoxal phosphate binding"/>
    <property type="evidence" value="ECO:0007669"/>
    <property type="project" value="InterPro"/>
</dbReference>
<dbReference type="PANTHER" id="PTHR43795:SF39">
    <property type="entry name" value="AMINOTRANSFERASE CLASS I_CLASSII DOMAIN-CONTAINING PROTEIN"/>
    <property type="match status" value="1"/>
</dbReference>
<dbReference type="STRING" id="113226.A0A139GSZ3"/>
<dbReference type="SUPFAM" id="SSF53383">
    <property type="entry name" value="PLP-dependent transferases"/>
    <property type="match status" value="1"/>
</dbReference>
<dbReference type="PROSITE" id="PS00105">
    <property type="entry name" value="AA_TRANSFER_CLASS_1"/>
    <property type="match status" value="1"/>
</dbReference>
<dbReference type="InterPro" id="IPR050478">
    <property type="entry name" value="Ethylene_sulfur-biosynth"/>
</dbReference>
<evidence type="ECO:0000313" key="4">
    <source>
        <dbReference type="EMBL" id="KXS93312.1"/>
    </source>
</evidence>
<dbReference type="InterPro" id="IPR015421">
    <property type="entry name" value="PyrdxlP-dep_Trfase_major"/>
</dbReference>
<dbReference type="GO" id="GO:0006520">
    <property type="term" value="P:amino acid metabolic process"/>
    <property type="evidence" value="ECO:0007669"/>
    <property type="project" value="TreeGrafter"/>
</dbReference>
<dbReference type="CDD" id="cd00609">
    <property type="entry name" value="AAT_like"/>
    <property type="match status" value="1"/>
</dbReference>
<dbReference type="AlphaFoldDB" id="A0A139GSZ3"/>
<dbReference type="PANTHER" id="PTHR43795">
    <property type="entry name" value="BIFUNCTIONAL ASPARTATE AMINOTRANSFERASE AND GLUTAMATE/ASPARTATE-PREPHENATE AMINOTRANSFERASE-RELATED"/>
    <property type="match status" value="1"/>
</dbReference>
<dbReference type="OrthoDB" id="7042322at2759"/>
<proteinExistence type="inferred from homology"/>
<feature type="domain" description="Aminotransferase class I/classII large" evidence="3">
    <location>
        <begin position="52"/>
        <end position="434"/>
    </location>
</feature>
<dbReference type="GO" id="GO:0008483">
    <property type="term" value="F:transaminase activity"/>
    <property type="evidence" value="ECO:0007669"/>
    <property type="project" value="TreeGrafter"/>
</dbReference>
<dbReference type="Gene3D" id="3.90.1150.10">
    <property type="entry name" value="Aspartate Aminotransferase, domain 1"/>
    <property type="match status" value="1"/>
</dbReference>
<sequence>MTKIAYPSRRGLANLDSGRYIDLEEEISNLPAYDPSKCPKGLIDLSGAVNKLMRDVMEEKIDSFAAQYAFGQAIDYGPVMGPPSESTGLSKAVARFVNHHFKPATAVKSTEILVTNGASSMIDLVAFNLCDRGEGIMVLTPTYMMFKHDLCARTGIEFIGVSASVDDQFSARYAPQLVKVLENAIVESQRNKILVRALLICNPCNPVGRCYSKTTLTYLAQLCGRHSMHLIADEIYAMSCFASSSPPGLDEFSSVLSLPADPGNNVLAENIHCIYGASKDFGAGGLRLGFFITRNELVWKVCRRLALFTWVTCFSTAYFEHFLSDESAIAGYLGLYQERLRARYVQTTDLLRKHGIPFVPANSGIFLLVKLTRWLEFFNSSNPEKSAEEQLCRYLAYSGGVFISMGELSHCEVPGWFRLTYTAYNTDVVLLAVDRLARSLAILEGLRTADGLFS</sequence>
<dbReference type="InterPro" id="IPR015424">
    <property type="entry name" value="PyrdxlP-dep_Trfase"/>
</dbReference>
<dbReference type="PRINTS" id="PR00753">
    <property type="entry name" value="ACCSYNTHASE"/>
</dbReference>
<evidence type="ECO:0000256" key="1">
    <source>
        <dbReference type="ARBA" id="ARBA00007441"/>
    </source>
</evidence>
<comment type="similarity">
    <text evidence="1">Belongs to the class-I pyridoxal-phosphate-dependent aminotransferase family.</text>
</comment>
<dbReference type="Proteomes" id="UP000073492">
    <property type="component" value="Unassembled WGS sequence"/>
</dbReference>
<evidence type="ECO:0000259" key="3">
    <source>
        <dbReference type="Pfam" id="PF00155"/>
    </source>
</evidence>
<dbReference type="InterPro" id="IPR004839">
    <property type="entry name" value="Aminotransferase_I/II_large"/>
</dbReference>
<gene>
    <name evidence="4" type="ORF">AC579_844</name>
</gene>
<evidence type="ECO:0000313" key="5">
    <source>
        <dbReference type="Proteomes" id="UP000073492"/>
    </source>
</evidence>
<reference evidence="4 5" key="1">
    <citation type="submission" date="2015-07" db="EMBL/GenBank/DDBJ databases">
        <title>Comparative genomics of the Sigatoka disease complex on banana suggests a link between parallel evolutionary changes in Pseudocercospora fijiensis and Pseudocercospora eumusae and increased virulence on the banana host.</title>
        <authorList>
            <person name="Chang T.-C."/>
            <person name="Salvucci A."/>
            <person name="Crous P.W."/>
            <person name="Stergiopoulos I."/>
        </authorList>
    </citation>
    <scope>NUCLEOTIDE SEQUENCE [LARGE SCALE GENOMIC DNA]</scope>
    <source>
        <strain evidence="4 5">CBS 116634</strain>
    </source>
</reference>
<evidence type="ECO:0000256" key="2">
    <source>
        <dbReference type="ARBA" id="ARBA00022898"/>
    </source>
</evidence>
<keyword evidence="2" id="KW-0663">Pyridoxal phosphate</keyword>
<comment type="caution">
    <text evidence="4">The sequence shown here is derived from an EMBL/GenBank/DDBJ whole genome shotgun (WGS) entry which is preliminary data.</text>
</comment>
<dbReference type="InterPro" id="IPR015422">
    <property type="entry name" value="PyrdxlP-dep_Trfase_small"/>
</dbReference>
<dbReference type="InterPro" id="IPR004838">
    <property type="entry name" value="NHTrfase_class1_PyrdxlP-BS"/>
</dbReference>
<name>A0A139GSZ3_9PEZI</name>
<protein>
    <recommendedName>
        <fullName evidence="3">Aminotransferase class I/classII large domain-containing protein</fullName>
    </recommendedName>
</protein>
<accession>A0A139GSZ3</accession>
<dbReference type="Pfam" id="PF00155">
    <property type="entry name" value="Aminotran_1_2"/>
    <property type="match status" value="1"/>
</dbReference>
<organism evidence="4 5">
    <name type="scientific">Pseudocercospora musae</name>
    <dbReference type="NCBI Taxonomy" id="113226"/>
    <lineage>
        <taxon>Eukaryota</taxon>
        <taxon>Fungi</taxon>
        <taxon>Dikarya</taxon>
        <taxon>Ascomycota</taxon>
        <taxon>Pezizomycotina</taxon>
        <taxon>Dothideomycetes</taxon>
        <taxon>Dothideomycetidae</taxon>
        <taxon>Mycosphaerellales</taxon>
        <taxon>Mycosphaerellaceae</taxon>
        <taxon>Pseudocercospora</taxon>
    </lineage>
</organism>